<dbReference type="InterPro" id="IPR054593">
    <property type="entry name" value="Beta-mannosidase-like_N2"/>
</dbReference>
<sequence length="547" mass="60044">MQREDYPRPDAVRPRLRILDGEWLLATDPATVTDAINVPSNAVTVRVPYAPGTSLSGIKDVPLSREWRYYRKFALSPFECAGSVILNFNNIDGYFEIFLNGSPVGAGTGVFASSHYDVSALCKPGENILCVIVRAVKEEVLRGIWSEVWLEFAARSYFAFVRATIVYADKKLYVQGNLAGNPEGLKIRTEVAFRGKQIASYDYKASANFTLCAPLDRDIEPWQIGAPALYDVRLTLYNAKGGVCDTLYTYTAFREIKLFENKLYVNGRKTFLRAINDGCVYHGAGNTAPSSAIIAQDYATALTLGFNAVQFDSTYPSPRHLYIMDKLGLAARVALSGSSDPHPTEREAAAATEENVKLIARDYGHPSILFWLPFIDFSGSPQLQITGAESYKKLDATRIIPATSGGKIYLNELYDFRLDAPDCEALKAMLYIRTNGGIYGEKEEARMLKADGALLPSAALRKLAAYVGSFTAGRVTKNDYLSEKSFIDTYASAYDLIAASGAIGFTLSDLVDTGKGGILDAERNFLLSREGLTKLIAVNKKKAFAES</sequence>
<dbReference type="InterPro" id="IPR051913">
    <property type="entry name" value="GH2_Domain-Containing"/>
</dbReference>
<evidence type="ECO:0000259" key="2">
    <source>
        <dbReference type="Pfam" id="PF22666"/>
    </source>
</evidence>
<dbReference type="GO" id="GO:0004553">
    <property type="term" value="F:hydrolase activity, hydrolyzing O-glycosyl compounds"/>
    <property type="evidence" value="ECO:0007669"/>
    <property type="project" value="UniProtKB-ARBA"/>
</dbReference>
<dbReference type="InterPro" id="IPR017853">
    <property type="entry name" value="GH"/>
</dbReference>
<dbReference type="InterPro" id="IPR036156">
    <property type="entry name" value="Beta-gal/glucu_dom_sf"/>
</dbReference>
<dbReference type="SUPFAM" id="SSF49303">
    <property type="entry name" value="beta-Galactosidase/glucuronidase domain"/>
    <property type="match status" value="1"/>
</dbReference>
<name>A0A940ICI4_9FIRM</name>
<gene>
    <name evidence="3" type="ORF">IAB16_00190</name>
</gene>
<reference evidence="3" key="2">
    <citation type="journal article" date="2021" name="PeerJ">
        <title>Extensive microbial diversity within the chicken gut microbiome revealed by metagenomics and culture.</title>
        <authorList>
            <person name="Gilroy R."/>
            <person name="Ravi A."/>
            <person name="Getino M."/>
            <person name="Pursley I."/>
            <person name="Horton D.L."/>
            <person name="Alikhan N.F."/>
            <person name="Baker D."/>
            <person name="Gharbi K."/>
            <person name="Hall N."/>
            <person name="Watson M."/>
            <person name="Adriaenssens E.M."/>
            <person name="Foster-Nyarko E."/>
            <person name="Jarju S."/>
            <person name="Secka A."/>
            <person name="Antonio M."/>
            <person name="Oren A."/>
            <person name="Chaudhuri R.R."/>
            <person name="La Ragione R."/>
            <person name="Hildebrand F."/>
            <person name="Pallen M.J."/>
        </authorList>
    </citation>
    <scope>NUCLEOTIDE SEQUENCE</scope>
    <source>
        <strain evidence="3">517</strain>
    </source>
</reference>
<reference evidence="3" key="1">
    <citation type="submission" date="2020-10" db="EMBL/GenBank/DDBJ databases">
        <authorList>
            <person name="Gilroy R."/>
        </authorList>
    </citation>
    <scope>NUCLEOTIDE SEQUENCE</scope>
    <source>
        <strain evidence="3">517</strain>
    </source>
</reference>
<dbReference type="Gene3D" id="2.60.120.260">
    <property type="entry name" value="Galactose-binding domain-like"/>
    <property type="match status" value="1"/>
</dbReference>
<dbReference type="Proteomes" id="UP000727857">
    <property type="component" value="Unassembled WGS sequence"/>
</dbReference>
<keyword evidence="1" id="KW-0378">Hydrolase</keyword>
<dbReference type="SUPFAM" id="SSF51445">
    <property type="entry name" value="(Trans)glycosidases"/>
    <property type="match status" value="1"/>
</dbReference>
<dbReference type="PANTHER" id="PTHR42732:SF2">
    <property type="entry name" value="BETA-MANNOSIDASE"/>
    <property type="match status" value="1"/>
</dbReference>
<dbReference type="InterPro" id="IPR008979">
    <property type="entry name" value="Galactose-bd-like_sf"/>
</dbReference>
<dbReference type="Pfam" id="PF22666">
    <property type="entry name" value="Glyco_hydro_2_N2"/>
    <property type="match status" value="1"/>
</dbReference>
<dbReference type="EMBL" id="JADINF010000003">
    <property type="protein sequence ID" value="MBO8423430.1"/>
    <property type="molecule type" value="Genomic_DNA"/>
</dbReference>
<feature type="domain" description="Beta-mannosidase-like galactose-binding" evidence="2">
    <location>
        <begin position="65"/>
        <end position="135"/>
    </location>
</feature>
<organism evidence="3 4">
    <name type="scientific">Candidatus Stercoripulliclostridium pullicola</name>
    <dbReference type="NCBI Taxonomy" id="2840953"/>
    <lineage>
        <taxon>Bacteria</taxon>
        <taxon>Bacillati</taxon>
        <taxon>Bacillota</taxon>
        <taxon>Clostridia</taxon>
        <taxon>Eubacteriales</taxon>
        <taxon>Candidatus Stercoripulliclostridium</taxon>
    </lineage>
</organism>
<dbReference type="PANTHER" id="PTHR42732">
    <property type="entry name" value="BETA-GALACTOSIDASE"/>
    <property type="match status" value="1"/>
</dbReference>
<dbReference type="Gene3D" id="3.20.20.80">
    <property type="entry name" value="Glycosidases"/>
    <property type="match status" value="1"/>
</dbReference>
<dbReference type="AlphaFoldDB" id="A0A940ICI4"/>
<dbReference type="SUPFAM" id="SSF49785">
    <property type="entry name" value="Galactose-binding domain-like"/>
    <property type="match status" value="1"/>
</dbReference>
<evidence type="ECO:0000313" key="3">
    <source>
        <dbReference type="EMBL" id="MBO8423430.1"/>
    </source>
</evidence>
<evidence type="ECO:0000313" key="4">
    <source>
        <dbReference type="Proteomes" id="UP000727857"/>
    </source>
</evidence>
<accession>A0A940ICI4</accession>
<proteinExistence type="predicted"/>
<comment type="caution">
    <text evidence="3">The sequence shown here is derived from an EMBL/GenBank/DDBJ whole genome shotgun (WGS) entry which is preliminary data.</text>
</comment>
<protein>
    <recommendedName>
        <fullName evidence="2">Beta-mannosidase-like galactose-binding domain-containing protein</fullName>
    </recommendedName>
</protein>
<evidence type="ECO:0000256" key="1">
    <source>
        <dbReference type="ARBA" id="ARBA00022801"/>
    </source>
</evidence>